<dbReference type="Proteomes" id="UP000270342">
    <property type="component" value="Unassembled WGS sequence"/>
</dbReference>
<comment type="caution">
    <text evidence="3">The sequence shown here is derived from an EMBL/GenBank/DDBJ whole genome shotgun (WGS) entry which is preliminary data.</text>
</comment>
<dbReference type="AlphaFoldDB" id="A0A494XBR9"/>
<feature type="transmembrane region" description="Helical" evidence="2">
    <location>
        <begin position="321"/>
        <end position="339"/>
    </location>
</feature>
<gene>
    <name evidence="3" type="ORF">D7S86_23240</name>
</gene>
<proteinExistence type="predicted"/>
<dbReference type="RefSeq" id="WP_121089852.1">
    <property type="nucleotide sequence ID" value="NZ_RBZU01000013.1"/>
</dbReference>
<evidence type="ECO:0000256" key="1">
    <source>
        <dbReference type="SAM" id="Coils"/>
    </source>
</evidence>
<keyword evidence="2" id="KW-0812">Transmembrane</keyword>
<name>A0A494XBR9_9BURK</name>
<protein>
    <submittedName>
        <fullName evidence="3">Uncharacterized protein</fullName>
    </submittedName>
</protein>
<feature type="transmembrane region" description="Helical" evidence="2">
    <location>
        <begin position="294"/>
        <end position="315"/>
    </location>
</feature>
<keyword evidence="4" id="KW-1185">Reference proteome</keyword>
<feature type="coiled-coil region" evidence="1">
    <location>
        <begin position="112"/>
        <end position="175"/>
    </location>
</feature>
<reference evidence="3 4" key="1">
    <citation type="submission" date="2018-10" db="EMBL/GenBank/DDBJ databases">
        <title>Robbsia sp. DHC34, isolated from soil.</title>
        <authorList>
            <person name="Gao Z.-H."/>
            <person name="Qiu L.-H."/>
        </authorList>
    </citation>
    <scope>NUCLEOTIDE SEQUENCE [LARGE SCALE GENOMIC DNA]</scope>
    <source>
        <strain evidence="3 4">DHC34</strain>
    </source>
</reference>
<evidence type="ECO:0000313" key="3">
    <source>
        <dbReference type="EMBL" id="RKP47071.1"/>
    </source>
</evidence>
<keyword evidence="1" id="KW-0175">Coiled coil</keyword>
<evidence type="ECO:0000256" key="2">
    <source>
        <dbReference type="SAM" id="Phobius"/>
    </source>
</evidence>
<feature type="transmembrane region" description="Helical" evidence="2">
    <location>
        <begin position="17"/>
        <end position="40"/>
    </location>
</feature>
<dbReference type="EMBL" id="RBZU01000013">
    <property type="protein sequence ID" value="RKP47071.1"/>
    <property type="molecule type" value="Genomic_DNA"/>
</dbReference>
<keyword evidence="2" id="KW-0472">Membrane</keyword>
<organism evidence="3 4">
    <name type="scientific">Pararobbsia silviterrae</name>
    <dbReference type="NCBI Taxonomy" id="1792498"/>
    <lineage>
        <taxon>Bacteria</taxon>
        <taxon>Pseudomonadati</taxon>
        <taxon>Pseudomonadota</taxon>
        <taxon>Betaproteobacteria</taxon>
        <taxon>Burkholderiales</taxon>
        <taxon>Burkholderiaceae</taxon>
        <taxon>Pararobbsia</taxon>
    </lineage>
</organism>
<keyword evidence="2" id="KW-1133">Transmembrane helix</keyword>
<accession>A0A494XBR9</accession>
<feature type="transmembrane region" description="Helical" evidence="2">
    <location>
        <begin position="60"/>
        <end position="79"/>
    </location>
</feature>
<evidence type="ECO:0000313" key="4">
    <source>
        <dbReference type="Proteomes" id="UP000270342"/>
    </source>
</evidence>
<sequence length="406" mass="46406">MLSTLLNNIVAAFSKSFLIASFLPVLTFVFMNGLFAYLFFDPWRAWCNANLVHYSEGSQLIFLIGALVVLLIVMSYLVSSMSNFMRQLMEGHWSNLLTSLFAPAQGKRLLRIEEKRSQASELSLRLDDCAKQRVAVVSAERENSTDEEYSGDPSLEKTIDLLKRLRAQNRLLDADKLEGALLRFNELLETYRLNGHALVRRSLNVCNEELHDLIQFGREQATLEYLRFTNLRDSSFGTYLAPTRMGNIAASVQSSIERRYACDLNSVLSNLIVCVQQGERKDTTLQDAKVQLDFLIVSSFLTGCWTVVWMAVLFWFHSRAWFVIVALGGPVLTYCWYLAAAEQYRAFNDVLSTVFDIYRFDLLKALHMPIPVDVDEERLIWPQLDKLADTQGGERINFRYVVPVAK</sequence>
<dbReference type="OrthoDB" id="529448at2"/>